<dbReference type="STRING" id="2018661.A0A2A2J2R1"/>
<organism evidence="8 9">
    <name type="scientific">Diploscapter pachys</name>
    <dbReference type="NCBI Taxonomy" id="2018661"/>
    <lineage>
        <taxon>Eukaryota</taxon>
        <taxon>Metazoa</taxon>
        <taxon>Ecdysozoa</taxon>
        <taxon>Nematoda</taxon>
        <taxon>Chromadorea</taxon>
        <taxon>Rhabditida</taxon>
        <taxon>Rhabditina</taxon>
        <taxon>Rhabditomorpha</taxon>
        <taxon>Rhabditoidea</taxon>
        <taxon>Rhabditidae</taxon>
        <taxon>Diploscapter</taxon>
    </lineage>
</organism>
<evidence type="ECO:0000259" key="7">
    <source>
        <dbReference type="Pfam" id="PF02931"/>
    </source>
</evidence>
<gene>
    <name evidence="8" type="ORF">WR25_14913</name>
</gene>
<feature type="chain" id="PRO_5013285368" description="Neurotransmitter-gated ion-channel ligand-binding domain-containing protein" evidence="6">
    <location>
        <begin position="21"/>
        <end position="357"/>
    </location>
</feature>
<keyword evidence="4 5" id="KW-0472">Membrane</keyword>
<dbReference type="GO" id="GO:0016020">
    <property type="term" value="C:membrane"/>
    <property type="evidence" value="ECO:0007669"/>
    <property type="project" value="UniProtKB-SubCell"/>
</dbReference>
<protein>
    <recommendedName>
        <fullName evidence="7">Neurotransmitter-gated ion-channel ligand-binding domain-containing protein</fullName>
    </recommendedName>
</protein>
<dbReference type="OrthoDB" id="5975154at2759"/>
<dbReference type="Gene3D" id="1.20.58.390">
    <property type="entry name" value="Neurotransmitter-gated ion-channel transmembrane domain"/>
    <property type="match status" value="1"/>
</dbReference>
<evidence type="ECO:0000256" key="1">
    <source>
        <dbReference type="ARBA" id="ARBA00004141"/>
    </source>
</evidence>
<evidence type="ECO:0000256" key="5">
    <source>
        <dbReference type="SAM" id="Phobius"/>
    </source>
</evidence>
<dbReference type="InterPro" id="IPR006202">
    <property type="entry name" value="Neur_chan_lig-bd"/>
</dbReference>
<name>A0A2A2J2R1_9BILA</name>
<dbReference type="GO" id="GO:0004888">
    <property type="term" value="F:transmembrane signaling receptor activity"/>
    <property type="evidence" value="ECO:0007669"/>
    <property type="project" value="InterPro"/>
</dbReference>
<dbReference type="InterPro" id="IPR036734">
    <property type="entry name" value="Neur_chan_lig-bd_sf"/>
</dbReference>
<evidence type="ECO:0000256" key="2">
    <source>
        <dbReference type="ARBA" id="ARBA00022692"/>
    </source>
</evidence>
<dbReference type="Pfam" id="PF02931">
    <property type="entry name" value="Neur_chan_LBD"/>
    <property type="match status" value="1"/>
</dbReference>
<evidence type="ECO:0000313" key="8">
    <source>
        <dbReference type="EMBL" id="PAV55873.1"/>
    </source>
</evidence>
<reference evidence="8 9" key="1">
    <citation type="journal article" date="2017" name="Curr. Biol.">
        <title>Genome architecture and evolution of a unichromosomal asexual nematode.</title>
        <authorList>
            <person name="Fradin H."/>
            <person name="Zegar C."/>
            <person name="Gutwein M."/>
            <person name="Lucas J."/>
            <person name="Kovtun M."/>
            <person name="Corcoran D."/>
            <person name="Baugh L.R."/>
            <person name="Kiontke K."/>
            <person name="Gunsalus K."/>
            <person name="Fitch D.H."/>
            <person name="Piano F."/>
        </authorList>
    </citation>
    <scope>NUCLEOTIDE SEQUENCE [LARGE SCALE GENOMIC DNA]</scope>
    <source>
        <strain evidence="8">PF1309</strain>
    </source>
</reference>
<evidence type="ECO:0000256" key="3">
    <source>
        <dbReference type="ARBA" id="ARBA00022989"/>
    </source>
</evidence>
<comment type="subcellular location">
    <subcellularLocation>
        <location evidence="1">Membrane</location>
        <topology evidence="1">Multi-pass membrane protein</topology>
    </subcellularLocation>
</comment>
<feature type="signal peptide" evidence="6">
    <location>
        <begin position="1"/>
        <end position="20"/>
    </location>
</feature>
<evidence type="ECO:0000256" key="6">
    <source>
        <dbReference type="SAM" id="SignalP"/>
    </source>
</evidence>
<comment type="caution">
    <text evidence="8">The sequence shown here is derived from an EMBL/GenBank/DDBJ whole genome shotgun (WGS) entry which is preliminary data.</text>
</comment>
<proteinExistence type="predicted"/>
<dbReference type="FunFam" id="2.70.170.10:FF:000028">
    <property type="entry name" value="AcetylCholine Receptor"/>
    <property type="match status" value="1"/>
</dbReference>
<dbReference type="CDD" id="cd18997">
    <property type="entry name" value="LGIC_ECD_nAChR"/>
    <property type="match status" value="1"/>
</dbReference>
<dbReference type="SUPFAM" id="SSF63712">
    <property type="entry name" value="Nicotinic receptor ligand binding domain-like"/>
    <property type="match status" value="1"/>
</dbReference>
<dbReference type="Proteomes" id="UP000218231">
    <property type="component" value="Unassembled WGS sequence"/>
</dbReference>
<keyword evidence="6" id="KW-0732">Signal</keyword>
<feature type="domain" description="Neurotransmitter-gated ion-channel ligand-binding" evidence="7">
    <location>
        <begin position="26"/>
        <end position="247"/>
    </location>
</feature>
<dbReference type="InterPro" id="IPR018000">
    <property type="entry name" value="Neurotransmitter_ion_chnl_CS"/>
</dbReference>
<evidence type="ECO:0000313" key="9">
    <source>
        <dbReference type="Proteomes" id="UP000218231"/>
    </source>
</evidence>
<dbReference type="InterPro" id="IPR038050">
    <property type="entry name" value="Neuro_actylchol_rec"/>
</dbReference>
<keyword evidence="9" id="KW-1185">Reference proteome</keyword>
<dbReference type="SUPFAM" id="SSF90112">
    <property type="entry name" value="Neurotransmitter-gated ion-channel transmembrane pore"/>
    <property type="match status" value="1"/>
</dbReference>
<dbReference type="InterPro" id="IPR036719">
    <property type="entry name" value="Neuro-gated_channel_TM_sf"/>
</dbReference>
<feature type="transmembrane region" description="Helical" evidence="5">
    <location>
        <begin position="334"/>
        <end position="356"/>
    </location>
</feature>
<dbReference type="GO" id="GO:0005230">
    <property type="term" value="F:extracellular ligand-gated monoatomic ion channel activity"/>
    <property type="evidence" value="ECO:0007669"/>
    <property type="project" value="InterPro"/>
</dbReference>
<keyword evidence="3 5" id="KW-1133">Transmembrane helix</keyword>
<dbReference type="PROSITE" id="PS00236">
    <property type="entry name" value="NEUROTR_ION_CHANNEL"/>
    <property type="match status" value="1"/>
</dbReference>
<dbReference type="InterPro" id="IPR006201">
    <property type="entry name" value="Neur_channel"/>
</dbReference>
<sequence length="357" mass="41958">MLHRFFKVVIFFDFLCTIECSVDEFRLLQHLKENYDPFERPIENVSQPLQVKVRMLLNQILDIDEKNQQMAVLAYVDYRWSDYKMRWDPAKFGGITDIRIQSGEDAPVSEKFLSTYDSRFIVKHTGEVQQNPPAIFRFICQIDVTYYPFDSQTCFLKMGSWTHSGSLIDLDFFLANLTNPKGEIVNPAPIRSEKNPGSYYVDDCVDLQVYMKNGEWELMHTPGKRLVTLFDKEPYHELFFYIHVKRLTLAYETTVLLSVIFFLQIVSNVNPPQSQSLPILCHKLSLIQNTSRFYEQLREIHDDLQKLTNRMNDAMREEQQCCEWRFASMAVDRLCLYMFTIFIMLSTSALIVPHLIA</sequence>
<dbReference type="Gene3D" id="2.70.170.10">
    <property type="entry name" value="Neurotransmitter-gated ion-channel ligand-binding domain"/>
    <property type="match status" value="1"/>
</dbReference>
<accession>A0A2A2J2R1</accession>
<dbReference type="AlphaFoldDB" id="A0A2A2J2R1"/>
<dbReference type="PANTHER" id="PTHR18945">
    <property type="entry name" value="NEUROTRANSMITTER GATED ION CHANNEL"/>
    <property type="match status" value="1"/>
</dbReference>
<dbReference type="EMBL" id="LIAE01010744">
    <property type="protein sequence ID" value="PAV55873.1"/>
    <property type="molecule type" value="Genomic_DNA"/>
</dbReference>
<keyword evidence="2 5" id="KW-0812">Transmembrane</keyword>
<evidence type="ECO:0000256" key="4">
    <source>
        <dbReference type="ARBA" id="ARBA00023136"/>
    </source>
</evidence>